<feature type="chain" id="PRO_5003117060" evidence="1">
    <location>
        <begin position="24"/>
        <end position="244"/>
    </location>
</feature>
<organism evidence="2 3">
    <name type="scientific">Ectocarpus siliculosus</name>
    <name type="common">Brown alga</name>
    <name type="synonym">Conferva siliculosa</name>
    <dbReference type="NCBI Taxonomy" id="2880"/>
    <lineage>
        <taxon>Eukaryota</taxon>
        <taxon>Sar</taxon>
        <taxon>Stramenopiles</taxon>
        <taxon>Ochrophyta</taxon>
        <taxon>PX clade</taxon>
        <taxon>Phaeophyceae</taxon>
        <taxon>Ectocarpales</taxon>
        <taxon>Ectocarpaceae</taxon>
        <taxon>Ectocarpus</taxon>
    </lineage>
</organism>
<evidence type="ECO:0000313" key="2">
    <source>
        <dbReference type="EMBL" id="CBN75610.1"/>
    </source>
</evidence>
<protein>
    <submittedName>
        <fullName evidence="2">Conserved hypothetical protei</fullName>
    </submittedName>
</protein>
<dbReference type="OrthoDB" id="201809at2759"/>
<dbReference type="InParanoid" id="D8LFF0"/>
<proteinExistence type="predicted"/>
<sequence>MSSYRAMLCVVAALVLSCTSTSAFVAPTAARAATAVNQRSSAVSRSAVNSRQTQRRTSALCMEGQAAYLDDPMLVPLEDDDYVAFGLACCFVMNDNLKLDEYYVYEPLTAATLETIASSQSLETSYKRVTAFHAKDIFEGPPARPTGIQVDKLKILDGDVTAHICENPVERTLAAARTYKRRVEAQMCGYGDLLEGFNFSTERKRILNHKFEPSFDDNVKQDKSIDVYGREEEEAKQIADLENM</sequence>
<gene>
    <name evidence="2" type="ORF">Esi_0148_0061</name>
</gene>
<dbReference type="STRING" id="2880.D8LFF0"/>
<dbReference type="Proteomes" id="UP000002630">
    <property type="component" value="Linkage Group LG18"/>
</dbReference>
<keyword evidence="3" id="KW-1185">Reference proteome</keyword>
<feature type="signal peptide" evidence="1">
    <location>
        <begin position="1"/>
        <end position="23"/>
    </location>
</feature>
<dbReference type="eggNOG" id="ENOG502S2G2">
    <property type="taxonomic scope" value="Eukaryota"/>
</dbReference>
<evidence type="ECO:0000256" key="1">
    <source>
        <dbReference type="SAM" id="SignalP"/>
    </source>
</evidence>
<dbReference type="AlphaFoldDB" id="D8LFF0"/>
<keyword evidence="1" id="KW-0732">Signal</keyword>
<dbReference type="PROSITE" id="PS51257">
    <property type="entry name" value="PROKAR_LIPOPROTEIN"/>
    <property type="match status" value="1"/>
</dbReference>
<evidence type="ECO:0000313" key="3">
    <source>
        <dbReference type="Proteomes" id="UP000002630"/>
    </source>
</evidence>
<reference evidence="2 3" key="1">
    <citation type="journal article" date="2010" name="Nature">
        <title>The Ectocarpus genome and the independent evolution of multicellularity in brown algae.</title>
        <authorList>
            <person name="Cock J.M."/>
            <person name="Sterck L."/>
            <person name="Rouze P."/>
            <person name="Scornet D."/>
            <person name="Allen A.E."/>
            <person name="Amoutzias G."/>
            <person name="Anthouard V."/>
            <person name="Artiguenave F."/>
            <person name="Aury J.M."/>
            <person name="Badger J.H."/>
            <person name="Beszteri B."/>
            <person name="Billiau K."/>
            <person name="Bonnet E."/>
            <person name="Bothwell J.H."/>
            <person name="Bowler C."/>
            <person name="Boyen C."/>
            <person name="Brownlee C."/>
            <person name="Carrano C.J."/>
            <person name="Charrier B."/>
            <person name="Cho G.Y."/>
            <person name="Coelho S.M."/>
            <person name="Collen J."/>
            <person name="Corre E."/>
            <person name="Da Silva C."/>
            <person name="Delage L."/>
            <person name="Delaroque N."/>
            <person name="Dittami S.M."/>
            <person name="Doulbeau S."/>
            <person name="Elias M."/>
            <person name="Farnham G."/>
            <person name="Gachon C.M."/>
            <person name="Gschloessl B."/>
            <person name="Heesch S."/>
            <person name="Jabbari K."/>
            <person name="Jubin C."/>
            <person name="Kawai H."/>
            <person name="Kimura K."/>
            <person name="Kloareg B."/>
            <person name="Kupper F.C."/>
            <person name="Lang D."/>
            <person name="Le Bail A."/>
            <person name="Leblanc C."/>
            <person name="Lerouge P."/>
            <person name="Lohr M."/>
            <person name="Lopez P.J."/>
            <person name="Martens C."/>
            <person name="Maumus F."/>
            <person name="Michel G."/>
            <person name="Miranda-Saavedra D."/>
            <person name="Morales J."/>
            <person name="Moreau H."/>
            <person name="Motomura T."/>
            <person name="Nagasato C."/>
            <person name="Napoli C.A."/>
            <person name="Nelson D.R."/>
            <person name="Nyvall-Collen P."/>
            <person name="Peters A.F."/>
            <person name="Pommier C."/>
            <person name="Potin P."/>
            <person name="Poulain J."/>
            <person name="Quesneville H."/>
            <person name="Read B."/>
            <person name="Rensing S.A."/>
            <person name="Ritter A."/>
            <person name="Rousvoal S."/>
            <person name="Samanta M."/>
            <person name="Samson G."/>
            <person name="Schroeder D.C."/>
            <person name="Segurens B."/>
            <person name="Strittmatter M."/>
            <person name="Tonon T."/>
            <person name="Tregear J.W."/>
            <person name="Valentin K."/>
            <person name="von Dassow P."/>
            <person name="Yamagishi T."/>
            <person name="Van de Peer Y."/>
            <person name="Wincker P."/>
        </authorList>
    </citation>
    <scope>NUCLEOTIDE SEQUENCE [LARGE SCALE GENOMIC DNA]</scope>
    <source>
        <strain evidence="3">Ec32 / CCAP1310/4</strain>
    </source>
</reference>
<dbReference type="OMA" id="RTWKRDH"/>
<dbReference type="EMBL" id="FN648054">
    <property type="protein sequence ID" value="CBN75610.1"/>
    <property type="molecule type" value="Genomic_DNA"/>
</dbReference>
<name>D8LFF0_ECTSI</name>
<accession>D8LFF0</accession>
<dbReference type="EMBL" id="FN649743">
    <property type="protein sequence ID" value="CBN75610.1"/>
    <property type="molecule type" value="Genomic_DNA"/>
</dbReference>